<dbReference type="PANTHER" id="PTHR34230:SF2">
    <property type="entry name" value="SPINDLE ASSEMBLY ABNORMAL PROTEIN 6 N-TERMINAL DOMAIN-CONTAINING PROTEIN"/>
    <property type="match status" value="1"/>
</dbReference>
<feature type="coiled-coil region" evidence="1">
    <location>
        <begin position="539"/>
        <end position="657"/>
    </location>
</feature>
<name>A0A1A8W0S4_PLAOA</name>
<feature type="region of interest" description="Disordered" evidence="2">
    <location>
        <begin position="1"/>
        <end position="20"/>
    </location>
</feature>
<reference evidence="5" key="2">
    <citation type="submission" date="2016-05" db="EMBL/GenBank/DDBJ databases">
        <authorList>
            <person name="Lavstsen T."/>
            <person name="Jespersen J.S."/>
        </authorList>
    </citation>
    <scope>NUCLEOTIDE SEQUENCE [LARGE SCALE GENOMIC DNA]</scope>
</reference>
<evidence type="ECO:0000313" key="7">
    <source>
        <dbReference type="Proteomes" id="UP000078546"/>
    </source>
</evidence>
<organism evidence="5 8">
    <name type="scientific">Plasmodium ovale curtisi</name>
    <dbReference type="NCBI Taxonomy" id="864141"/>
    <lineage>
        <taxon>Eukaryota</taxon>
        <taxon>Sar</taxon>
        <taxon>Alveolata</taxon>
        <taxon>Apicomplexa</taxon>
        <taxon>Aconoidasida</taxon>
        <taxon>Haemosporida</taxon>
        <taxon>Plasmodiidae</taxon>
        <taxon>Plasmodium</taxon>
        <taxon>Plasmodium (Plasmodium)</taxon>
    </lineage>
</organism>
<dbReference type="Gene3D" id="2.170.210.20">
    <property type="entry name" value="Spindle assembly abnormal protein 6, N-terminal domain"/>
    <property type="match status" value="1"/>
</dbReference>
<evidence type="ECO:0000313" key="6">
    <source>
        <dbReference type="EMBL" id="SBS95376.1"/>
    </source>
</evidence>
<dbReference type="InterPro" id="IPR032396">
    <property type="entry name" value="SAS-6_N"/>
</dbReference>
<proteinExistence type="predicted"/>
<evidence type="ECO:0000256" key="3">
    <source>
        <dbReference type="SAM" id="Phobius"/>
    </source>
</evidence>
<feature type="region of interest" description="Disordered" evidence="2">
    <location>
        <begin position="304"/>
        <end position="323"/>
    </location>
</feature>
<feature type="coiled-coil region" evidence="1">
    <location>
        <begin position="434"/>
        <end position="510"/>
    </location>
</feature>
<feature type="region of interest" description="Disordered" evidence="2">
    <location>
        <begin position="71"/>
        <end position="99"/>
    </location>
</feature>
<gene>
    <name evidence="6" type="ORF">POVCU1_029540</name>
    <name evidence="5" type="ORF">POVCU2_0032060</name>
</gene>
<dbReference type="InterPro" id="IPR038558">
    <property type="entry name" value="SAS-6_N_sf"/>
</dbReference>
<protein>
    <submittedName>
        <fullName evidence="5">Spindle assembly abnormal protein 6, putative (SAS6)</fullName>
    </submittedName>
</protein>
<dbReference type="AlphaFoldDB" id="A0A1A8W0S4"/>
<evidence type="ECO:0000259" key="4">
    <source>
        <dbReference type="Pfam" id="PF16531"/>
    </source>
</evidence>
<dbReference type="Proteomes" id="UP000078560">
    <property type="component" value="Unassembled WGS sequence"/>
</dbReference>
<evidence type="ECO:0000313" key="5">
    <source>
        <dbReference type="EMBL" id="SBS85543.1"/>
    </source>
</evidence>
<dbReference type="EMBL" id="FLQU01000429">
    <property type="protein sequence ID" value="SBS85543.1"/>
    <property type="molecule type" value="Genomic_DNA"/>
</dbReference>
<dbReference type="Gene3D" id="1.20.5.340">
    <property type="match status" value="1"/>
</dbReference>
<accession>A0A1A8W0S4</accession>
<reference evidence="7 8" key="1">
    <citation type="submission" date="2016-05" db="EMBL/GenBank/DDBJ databases">
        <authorList>
            <person name="Naeem Raeece"/>
        </authorList>
    </citation>
    <scope>NUCLEOTIDE SEQUENCE [LARGE SCALE GENOMIC DNA]</scope>
</reference>
<dbReference type="Pfam" id="PF16531">
    <property type="entry name" value="SAS-6_N"/>
    <property type="match status" value="1"/>
</dbReference>
<evidence type="ECO:0000256" key="1">
    <source>
        <dbReference type="SAM" id="Coils"/>
    </source>
</evidence>
<dbReference type="Proteomes" id="UP000078546">
    <property type="component" value="Unassembled WGS sequence"/>
</dbReference>
<feature type="compositionally biased region" description="Polar residues" evidence="2">
    <location>
        <begin position="1"/>
        <end position="16"/>
    </location>
</feature>
<keyword evidence="1" id="KW-0175">Coiled coil</keyword>
<evidence type="ECO:0000256" key="2">
    <source>
        <dbReference type="SAM" id="MobiDB-lite"/>
    </source>
</evidence>
<evidence type="ECO:0000313" key="8">
    <source>
        <dbReference type="Proteomes" id="UP000078560"/>
    </source>
</evidence>
<feature type="domain" description="Spindle assembly abnormal protein 6 N-terminal" evidence="4">
    <location>
        <begin position="147"/>
        <end position="258"/>
    </location>
</feature>
<dbReference type="PANTHER" id="PTHR34230">
    <property type="entry name" value="ASSEMBLY ABNORMAL PROTEIN 6, PUTATIVE-RELATED"/>
    <property type="match status" value="1"/>
</dbReference>
<keyword evidence="3" id="KW-0472">Membrane</keyword>
<keyword evidence="3" id="KW-1133">Transmembrane helix</keyword>
<sequence>MNATSNYSEYSFSPGENVSGHKSVADSCISSHGGNYMENCEKRNDFVNISNDDSMYVSSVNFAEKEYAPGRGKNNYEQGYTGGKGNVQRHRKGSCDDSVINSKGGNSADTFCGSDCDDDGDRGDAGRMHSSMDMSCIYNKYDKNGLIYCKKIKFHLKNERENDYIDFLVVKINTLKNAAGKSYMRLELSNDKKECFFYYLDLFEENYENIKKEQKLVINFNLFPFKFIDLLEECVLESEQCEDADEQRLNAVLILEQKAGGDPPSTTTSGYSGGYNGTYNSGYNSGYNGGYMGGYNGAHGGHSGYGNASPAQSPQNGRDGRGPEQAILNLVEINQFKELTHLSLVLRRADSDSVITYLCNSIRYIKEYNEEVIKKLNEEIVTNNKSSLQIKSLQKSLEKMEKGIAILKADFSNTLTNDIHNLREEHQKIIEMKEEKYFSENKDLKKDVENLKNKCTELNQTNENNEKKIFYLTSQVKTLKNELEEKNVNFVKLVKEKENIEEEKYILEKEKKTFTVELNDLKCKYEKECESNISNSSSYESIKINNSSLEMELKKYKDRNEKLEKEINVAIDEINKGNDIITKLQSQLKKMKDKLKTKTVEHADFEKRSTQNASEIGKLQGEINSLQVRLAEKEAAHDTLRRDLEHAHKKNEEILKELNISREVNLRLNKEITNNSLDMYAVKLNNMGGGSPNVMTGGNFRVDTNLLDKDLFTKLKANLKNSTPRNLPPPYGMENNVTNVNLMNGKIDTLDMNDRYNKPVKTHFLPVIRRVPFLLFNNCKDNWVRPLPQFKLVDASNDHSEHSYQPSRGGICKCKFNDKKWRFCANIPDMVIGVLCTMCKVLNWTGENPIFYFIFIFFYFLFLFNKKGIDEVL</sequence>
<feature type="transmembrane region" description="Helical" evidence="3">
    <location>
        <begin position="849"/>
        <end position="865"/>
    </location>
</feature>
<keyword evidence="3" id="KW-0812">Transmembrane</keyword>
<dbReference type="EMBL" id="FLQV01000543">
    <property type="protein sequence ID" value="SBS95376.1"/>
    <property type="molecule type" value="Genomic_DNA"/>
</dbReference>